<evidence type="ECO:0008006" key="3">
    <source>
        <dbReference type="Google" id="ProtNLM"/>
    </source>
</evidence>
<dbReference type="InterPro" id="IPR006311">
    <property type="entry name" value="TAT_signal"/>
</dbReference>
<dbReference type="RefSeq" id="WP_245634248.1">
    <property type="nucleotide sequence ID" value="NZ_LTAZ01000017.1"/>
</dbReference>
<proteinExistence type="predicted"/>
<accession>A0A151A852</accession>
<evidence type="ECO:0000313" key="2">
    <source>
        <dbReference type="Proteomes" id="UP000075321"/>
    </source>
</evidence>
<keyword evidence="2" id="KW-1185">Reference proteome</keyword>
<gene>
    <name evidence="1" type="ORF">HAPAU_39550</name>
</gene>
<dbReference type="Proteomes" id="UP000075321">
    <property type="component" value="Unassembled WGS sequence"/>
</dbReference>
<reference evidence="1 2" key="1">
    <citation type="submission" date="2016-02" db="EMBL/GenBank/DDBJ databases">
        <title>Genome sequence of Halalkalicoccus paucihalophilus DSM 24557.</title>
        <authorList>
            <person name="Poehlein A."/>
            <person name="Daniel R."/>
        </authorList>
    </citation>
    <scope>NUCLEOTIDE SEQUENCE [LARGE SCALE GENOMIC DNA]</scope>
    <source>
        <strain evidence="1 2">DSM 24557</strain>
    </source>
</reference>
<evidence type="ECO:0000313" key="1">
    <source>
        <dbReference type="EMBL" id="KYH23876.1"/>
    </source>
</evidence>
<protein>
    <recommendedName>
        <fullName evidence="3">Right handed beta helix domain-containing protein</fullName>
    </recommendedName>
</protein>
<sequence>MNSEASSSLLDRRQLLKQMAATAAGGTLAGSAGCLQLLGLSGSTTGLSGGPTFQDVRREDADVVVESAAALEAEITRGGGRVIWIPSDASIDLSDRNLTLRHVTVASGRSDDGSGALLATSDRGRGSPAMSNALFTLEEGGRLTGVTIRGPHWNYTASPVIPGYIPFAPGETRPERERWRSDWYARGVSMQADSSQFDNCELWGFSTGIMVGSRESPASPSILYSALHNCMMTSAGYPIDVNRGTPTIYRCAFDAYRHAICGYGTADAGYLAIECDFGPHASSHPIDMHRIGENESGANDESALRWQWRAGGTMLVRNSIIRPTRVVDQRHHNGANAGPYEPEPYINHNRGGFTPHVLIRGAPADGIYLEGNRCAHPDPETGIEQSSFPGRQRMNEFGWHNIFTKQNQWDVPFSQ</sequence>
<organism evidence="1 2">
    <name type="scientific">Halalkalicoccus paucihalophilus</name>
    <dbReference type="NCBI Taxonomy" id="1008153"/>
    <lineage>
        <taxon>Archaea</taxon>
        <taxon>Methanobacteriati</taxon>
        <taxon>Methanobacteriota</taxon>
        <taxon>Stenosarchaea group</taxon>
        <taxon>Halobacteria</taxon>
        <taxon>Halobacteriales</taxon>
        <taxon>Halococcaceae</taxon>
        <taxon>Halalkalicoccus</taxon>
    </lineage>
</organism>
<dbReference type="PATRIC" id="fig|1008153.3.peg.4233"/>
<dbReference type="PROSITE" id="PS51318">
    <property type="entry name" value="TAT"/>
    <property type="match status" value="1"/>
</dbReference>
<name>A0A151A852_9EURY</name>
<dbReference type="AlphaFoldDB" id="A0A151A852"/>
<dbReference type="EMBL" id="LTAZ01000017">
    <property type="protein sequence ID" value="KYH23876.1"/>
    <property type="molecule type" value="Genomic_DNA"/>
</dbReference>
<comment type="caution">
    <text evidence="1">The sequence shown here is derived from an EMBL/GenBank/DDBJ whole genome shotgun (WGS) entry which is preliminary data.</text>
</comment>